<keyword evidence="8" id="KW-0206">Cytoskeleton</keyword>
<evidence type="ECO:0000256" key="5">
    <source>
        <dbReference type="ARBA" id="ARBA00022846"/>
    </source>
</evidence>
<dbReference type="PROSITE" id="PS50082">
    <property type="entry name" value="WD_REPEATS_2"/>
    <property type="match status" value="1"/>
</dbReference>
<evidence type="ECO:0000256" key="14">
    <source>
        <dbReference type="SAM" id="Coils"/>
    </source>
</evidence>
<evidence type="ECO:0000256" key="13">
    <source>
        <dbReference type="PROSITE-ProRule" id="PRU00221"/>
    </source>
</evidence>
<dbReference type="GO" id="GO:0060285">
    <property type="term" value="P:cilium-dependent cell motility"/>
    <property type="evidence" value="ECO:0007669"/>
    <property type="project" value="UniProtKB-ARBA"/>
</dbReference>
<dbReference type="InterPro" id="IPR036322">
    <property type="entry name" value="WD40_repeat_dom_sf"/>
</dbReference>
<dbReference type="GO" id="GO:0003341">
    <property type="term" value="P:cilium movement"/>
    <property type="evidence" value="ECO:0007669"/>
    <property type="project" value="UniProtKB-ARBA"/>
</dbReference>
<feature type="coiled-coil region" evidence="14">
    <location>
        <begin position="791"/>
        <end position="826"/>
    </location>
</feature>
<dbReference type="SMART" id="SM00320">
    <property type="entry name" value="WD40"/>
    <property type="match status" value="6"/>
</dbReference>
<evidence type="ECO:0000256" key="11">
    <source>
        <dbReference type="ARBA" id="ARBA00060934"/>
    </source>
</evidence>
<keyword evidence="2" id="KW-0963">Cytoplasm</keyword>
<dbReference type="InterPro" id="IPR015943">
    <property type="entry name" value="WD40/YVTN_repeat-like_dom_sf"/>
</dbReference>
<dbReference type="FunFam" id="2.130.10.10:FF:000401">
    <property type="entry name" value="Cilia- and flagella-associated protein 44"/>
    <property type="match status" value="1"/>
</dbReference>
<keyword evidence="6 14" id="KW-0175">Coiled coil</keyword>
<sequence length="1915" mass="220912">MSKSRCGSVNVPEKGLISQIIRSSSCTIPSEILDFDYSYGYDCKRPFNLCKIDDGVLVFASGNLIHFLDVVTRTVTTRRSSTGGGIGCIQINANPELCHLTVGENGTDPPVIIYQYPEMTVVNILNNGTTRSYSRIDYNASGDLLASQGGDPDYMLTVWNWREGEIILRCKSFSNDVINVMFSPSVPGHLTSCGLGHIKFWKMAETFTGLKLQGELGRFGKTEISDIVGILPMPDEKVLSGCQWGNVLVWEAGLIKLEVCRKGRKPCHLGPITQISVREAEVMTCGMDGFIRVWFWETVELADPPDDDRVVQIEPIMEFKIGNEMYDSELMCLIRKEGDFQWYAQDGNGGIWECDITPAYKPAAPQQLLKCHAGSIVAVQTSPVSNHVATLGNDGRLFMYDYTSREMIFDYQFCSSGRAMLWFPFSVDPTGLTMVLGFEDGFVRIITVCLDDSDNECPVKLIQVMKSHSEAITVLAMNVRETILVSGSEDKSIFVHQLIRGNPHVSLEPIGLVYTPSAVTTINWKPQAAATAILGCRHGQVLEVELPEEPESYTDVSFHLKNTDIRQLTFQSVKSEIKRNIHIAEIEEKKQKKRVRKMKSLERIRVENPGVEIDEEAFLADSEEEEELEPLYIPKIPNAVLWVQYTEENTLWLSMAGYDAGFVYEYGFDDEDPISCTPIPGAEDTEITSYVFDHNYLIFGMGDGSIRVNRVQEDFRNLNDYWTLNMHYNLSGKVTGLAFSYDFQYLFSVGTDGNLFAYKWHSDEAPVAALKRKTTEDELTLVDDIDDPAFLSLEQQKIKQEQDRKAKLLNDRKNEILNTVAEYRKQFEAILARNQALPESQRIPMECFDLDERITADLKRELQAEMDLVKRKTAFDVEKARLSGEKLRKFFLEEMESMPIEVLGVRIETSVKSFRIGRLNDEYYQTVTDLEERIEAEEARRRLAKTTDHAKLEHREDSQQDKRESFLEGLTQSTIDFKLETKMRRLLAKYRERKSKERVRKMEWEDLKTKKPDPNVNHPDDDQAIKEAASTIGDYKLKTDAGYEPNEEELETTMTKYRDLLTVRNEIFAIRNNYNKEVFGLRDKKKELMEYVEQKKRKLLEIHEELPEDQRKLPSVEVKMNEEVEYPENKFKLQEDAEAVRVQEATKPKPKLEYGSTAYVEHMQKYFLGLTPCPSGTPFVPLGTEWETELRQTRLIKMTYKQDKIINKIMKRIDEFDQDLTKLAERRLKVELDAKYLEIFQLTLYQELWILKDFEKIERKMISTVEELTLERNSLQKSIIDAKHCIEQTKQEMEQIRTEQKTIVQQFTAHCADNSFLPFLKRIFKKKYKPCRINQDKDQDTESSSEYSSEDIDALENAVEGEISKIFLDEQPCPLGCDPELYELTIKLRNEKNELEKRQYEENKALNETIKMMENYKMKMAYVETRLTDKKRELLNFRREKQTRLNDIDTLVILKMDQLQYFRTETEFYDIENSLLFNNEKLMKLYSRVGQLAMETLETKRKHRINVVHLARMRTDIKFMDQQIVDLKEEINQAMIKKFGRVINLDELEETILRKFAFEMRANMDDVKKSYAERARDLKVIHSKKQEELTKVIQEGTEKLHVLTVLQEENNNLTKMLANQKKLLEKREQMQVNYDSDLMKLKEIAKAQKEQINMLQRDIRTLSMKCKPLSSETAQILEPMTQIRSPKIADDSTYPNVMDSAPPSTRASSPDNFLYNEISSLVDDFLVDHLGTIVQKSDIKRVVTHLSHYLSNIIANFAPEHASDLLPHIIENFKSFIPEELLLTIPPQSIAELIENIFRTFKEGYDIDTKEILAEIVNNSLEMVPPASQNYSHNILADILKQVLSTLHVSDVTHPETVNFIANGLRNKPGIDPPAVNVESLTTELLQYASENMVDDVGRETVKHVIEGILHHSSK</sequence>
<feature type="coiled-coil region" evidence="14">
    <location>
        <begin position="1510"/>
        <end position="1537"/>
    </location>
</feature>
<dbReference type="InterPro" id="IPR001680">
    <property type="entry name" value="WD40_rpt"/>
</dbReference>
<evidence type="ECO:0000313" key="16">
    <source>
        <dbReference type="EMBL" id="JAV30710.1"/>
    </source>
</evidence>
<keyword evidence="5" id="KW-0282">Flagellum</keyword>
<evidence type="ECO:0000256" key="7">
    <source>
        <dbReference type="ARBA" id="ARBA00023069"/>
    </source>
</evidence>
<keyword evidence="3 13" id="KW-0853">WD repeat</keyword>
<keyword evidence="9" id="KW-0966">Cell projection</keyword>
<proteinExistence type="inferred from homology"/>
<reference evidence="16" key="1">
    <citation type="submission" date="2017-01" db="EMBL/GenBank/DDBJ databases">
        <title>A deep insight into the sialotranscriptome of adult male and female Cluex tarsalis mosquitoes.</title>
        <authorList>
            <person name="Ribeiro J.M."/>
            <person name="Moreira F."/>
            <person name="Bernard K.A."/>
            <person name="Calvo E."/>
        </authorList>
    </citation>
    <scope>NUCLEOTIDE SEQUENCE</scope>
    <source>
        <strain evidence="16">Kern County</strain>
        <tissue evidence="16">Salivary glands</tissue>
    </source>
</reference>
<evidence type="ECO:0000256" key="3">
    <source>
        <dbReference type="ARBA" id="ARBA00022574"/>
    </source>
</evidence>
<comment type="function">
    <text evidence="10">Flagellar protein involved in sperm flagellum axoneme organization and function.</text>
</comment>
<evidence type="ECO:0000256" key="4">
    <source>
        <dbReference type="ARBA" id="ARBA00022737"/>
    </source>
</evidence>
<evidence type="ECO:0000256" key="15">
    <source>
        <dbReference type="SAM" id="MobiDB-lite"/>
    </source>
</evidence>
<accession>A0A1Q3FSX6</accession>
<comment type="subcellular location">
    <subcellularLocation>
        <location evidence="1">Cytoplasm</location>
        <location evidence="1">Cytoskeleton</location>
        <location evidence="1">Flagellum axoneme</location>
    </subcellularLocation>
</comment>
<keyword evidence="7" id="KW-0969">Cilium</keyword>
<feature type="region of interest" description="Disordered" evidence="15">
    <location>
        <begin position="945"/>
        <end position="964"/>
    </location>
</feature>
<keyword evidence="4" id="KW-0677">Repeat</keyword>
<organism evidence="16">
    <name type="scientific">Culex tarsalis</name>
    <name type="common">Encephalitis mosquito</name>
    <dbReference type="NCBI Taxonomy" id="7177"/>
    <lineage>
        <taxon>Eukaryota</taxon>
        <taxon>Metazoa</taxon>
        <taxon>Ecdysozoa</taxon>
        <taxon>Arthropoda</taxon>
        <taxon>Hexapoda</taxon>
        <taxon>Insecta</taxon>
        <taxon>Pterygota</taxon>
        <taxon>Neoptera</taxon>
        <taxon>Endopterygota</taxon>
        <taxon>Diptera</taxon>
        <taxon>Nematocera</taxon>
        <taxon>Culicoidea</taxon>
        <taxon>Culicidae</taxon>
        <taxon>Culicinae</taxon>
        <taxon>Culicini</taxon>
        <taxon>Culex</taxon>
        <taxon>Culex</taxon>
    </lineage>
</organism>
<feature type="coiled-coil region" evidence="14">
    <location>
        <begin position="1603"/>
        <end position="1665"/>
    </location>
</feature>
<dbReference type="SUPFAM" id="SSF50978">
    <property type="entry name" value="WD40 repeat-like"/>
    <property type="match status" value="2"/>
</dbReference>
<feature type="coiled-coil region" evidence="14">
    <location>
        <begin position="1279"/>
        <end position="1306"/>
    </location>
</feature>
<dbReference type="PANTHER" id="PTHR14885">
    <property type="entry name" value="CILIA- AND FLAGELLA-ASSOCIATED PROTEIN 43-RELATED"/>
    <property type="match status" value="1"/>
</dbReference>
<protein>
    <recommendedName>
        <fullName evidence="12">Cilia- and flagella-associated protein 44</fullName>
    </recommendedName>
</protein>
<evidence type="ECO:0000256" key="1">
    <source>
        <dbReference type="ARBA" id="ARBA00004611"/>
    </source>
</evidence>
<dbReference type="Pfam" id="PF00400">
    <property type="entry name" value="WD40"/>
    <property type="match status" value="1"/>
</dbReference>
<evidence type="ECO:0000256" key="2">
    <source>
        <dbReference type="ARBA" id="ARBA00022490"/>
    </source>
</evidence>
<evidence type="ECO:0000256" key="12">
    <source>
        <dbReference type="ARBA" id="ARBA00074727"/>
    </source>
</evidence>
<evidence type="ECO:0000256" key="9">
    <source>
        <dbReference type="ARBA" id="ARBA00023273"/>
    </source>
</evidence>
<dbReference type="EMBL" id="GFDL01004335">
    <property type="protein sequence ID" value="JAV30710.1"/>
    <property type="molecule type" value="Transcribed_RNA"/>
</dbReference>
<dbReference type="PANTHER" id="PTHR14885:SF3">
    <property type="entry name" value="CILIA- AND FLAGELLA-ASSOCIATED PROTEIN 44"/>
    <property type="match status" value="1"/>
</dbReference>
<comment type="similarity">
    <text evidence="11">Belongs to the CFAP44 family.</text>
</comment>
<evidence type="ECO:0000256" key="6">
    <source>
        <dbReference type="ARBA" id="ARBA00023054"/>
    </source>
</evidence>
<feature type="repeat" description="WD" evidence="13">
    <location>
        <begin position="369"/>
        <end position="410"/>
    </location>
</feature>
<feature type="region of interest" description="Disordered" evidence="15">
    <location>
        <begin position="1688"/>
        <end position="1708"/>
    </location>
</feature>
<dbReference type="Gene3D" id="2.130.10.10">
    <property type="entry name" value="YVTN repeat-like/Quinoprotein amine dehydrogenase"/>
    <property type="match status" value="3"/>
</dbReference>
<evidence type="ECO:0000256" key="8">
    <source>
        <dbReference type="ARBA" id="ARBA00023212"/>
    </source>
</evidence>
<evidence type="ECO:0000256" key="10">
    <source>
        <dbReference type="ARBA" id="ARBA00055223"/>
    </source>
</evidence>
<name>A0A1Q3FSX6_CULTA</name>